<dbReference type="RefSeq" id="WP_013962805.1">
    <property type="nucleotide sequence ID" value="NC_015730.1"/>
</dbReference>
<evidence type="ECO:0000313" key="4">
    <source>
        <dbReference type="Proteomes" id="UP000001353"/>
    </source>
</evidence>
<proteinExistence type="predicted"/>
<dbReference type="STRING" id="391595.RLO149_c029370"/>
<dbReference type="PANTHER" id="PTHR34512">
    <property type="entry name" value="CELL SURFACE PROTEIN"/>
    <property type="match status" value="1"/>
</dbReference>
<name>F7ZH51_ROSLO</name>
<dbReference type="PANTHER" id="PTHR34512:SF30">
    <property type="entry name" value="OUTER MEMBRANE PROTEIN ASSEMBLY FACTOR BAMB"/>
    <property type="match status" value="1"/>
</dbReference>
<feature type="signal peptide" evidence="1">
    <location>
        <begin position="1"/>
        <end position="30"/>
    </location>
</feature>
<dbReference type="InterPro" id="IPR018391">
    <property type="entry name" value="PQQ_b-propeller_rpt"/>
</dbReference>
<keyword evidence="1" id="KW-0732">Signal</keyword>
<dbReference type="eggNOG" id="COG1520">
    <property type="taxonomic scope" value="Bacteria"/>
</dbReference>
<dbReference type="AlphaFoldDB" id="F7ZH51"/>
<dbReference type="HOGENOM" id="CLU_027480_3_0_5"/>
<dbReference type="KEGG" id="rli:RLO149_c029370"/>
<sequence>MKFMFFATQKRLFRPLSVLLVATVFLSACAEDDFILPGKRESVDSVLNGVDASETLAIQNEARAISLQAVQSNASWPQAMGSPEFRTAHPALASQITEIWSADIGAGDGRKQRIVATPVVGGGLIYTLDAEALVTATSPSGQTVWQSDVRPARDRSGQATGGGLAFDSGRVFVSLGYGNLVSLDAATGAELWRQRLDGTASGTPTVFDGIVYLTAGDDRGWAVTADEGRLLWQLTASPDVTNVLGAPAPAVAGDLAVFAFGSGEVQAVFRRGGLRRWDASVRGERLGTALGNIGDVTAPPMIVGNRVYVGNQSGRLVALTLDAGARVWTANEGAAGNIVAAGDSIFVLSDLNELLRLDASDGSRIWGVPLSRFVKDRPRKRAEIYTHHGPILAGGRLYVASNDGFLRSFDPAGGALVNSIEIAGGATTSPVVAGGVLYVVSSNGRLHAFR</sequence>
<dbReference type="PROSITE" id="PS51257">
    <property type="entry name" value="PROKAR_LIPOPROTEIN"/>
    <property type="match status" value="1"/>
</dbReference>
<protein>
    <submittedName>
        <fullName evidence="3">Quinoprotein</fullName>
    </submittedName>
</protein>
<feature type="domain" description="Pyrrolo-quinoline quinone repeat" evidence="2">
    <location>
        <begin position="131"/>
        <end position="366"/>
    </location>
</feature>
<evidence type="ECO:0000313" key="3">
    <source>
        <dbReference type="EMBL" id="AEI94893.1"/>
    </source>
</evidence>
<gene>
    <name evidence="3" type="ordered locus">RLO149_c029370</name>
</gene>
<dbReference type="InterPro" id="IPR011047">
    <property type="entry name" value="Quinoprotein_ADH-like_sf"/>
</dbReference>
<dbReference type="InterPro" id="IPR015943">
    <property type="entry name" value="WD40/YVTN_repeat-like_dom_sf"/>
</dbReference>
<dbReference type="Gene3D" id="2.130.10.10">
    <property type="entry name" value="YVTN repeat-like/Quinoprotein amine dehydrogenase"/>
    <property type="match status" value="1"/>
</dbReference>
<feature type="chain" id="PRO_5003373334" evidence="1">
    <location>
        <begin position="31"/>
        <end position="450"/>
    </location>
</feature>
<keyword evidence="4" id="KW-1185">Reference proteome</keyword>
<feature type="domain" description="Pyrrolo-quinoline quinone repeat" evidence="2">
    <location>
        <begin position="387"/>
        <end position="449"/>
    </location>
</feature>
<dbReference type="Proteomes" id="UP000001353">
    <property type="component" value="Chromosome"/>
</dbReference>
<organism evidence="3 4">
    <name type="scientific">Roseobacter litoralis (strain ATCC 49566 / DSM 6996 / JCM 21268 / NBRC 15278 / OCh 149)</name>
    <dbReference type="NCBI Taxonomy" id="391595"/>
    <lineage>
        <taxon>Bacteria</taxon>
        <taxon>Pseudomonadati</taxon>
        <taxon>Pseudomonadota</taxon>
        <taxon>Alphaproteobacteria</taxon>
        <taxon>Rhodobacterales</taxon>
        <taxon>Roseobacteraceae</taxon>
        <taxon>Roseobacter</taxon>
    </lineage>
</organism>
<dbReference type="InterPro" id="IPR002372">
    <property type="entry name" value="PQQ_rpt_dom"/>
</dbReference>
<dbReference type="SUPFAM" id="SSF50998">
    <property type="entry name" value="Quinoprotein alcohol dehydrogenase-like"/>
    <property type="match status" value="1"/>
</dbReference>
<evidence type="ECO:0000256" key="1">
    <source>
        <dbReference type="SAM" id="SignalP"/>
    </source>
</evidence>
<dbReference type="SMART" id="SM00564">
    <property type="entry name" value="PQQ"/>
    <property type="match status" value="6"/>
</dbReference>
<accession>F7ZH51</accession>
<reference evidence="3 4" key="1">
    <citation type="journal article" date="2011" name="BMC Genomics">
        <title>Comparative genome analysis and genome-guided physiological analysis of Roseobacter litoralis.</title>
        <authorList>
            <person name="Kalhoefer D."/>
            <person name="Thole S."/>
            <person name="Voget S."/>
            <person name="Lehmann R."/>
            <person name="Liesegang H."/>
            <person name="Wollher A."/>
            <person name="Daniel R."/>
            <person name="Simon M."/>
            <person name="Brinkhoff T."/>
        </authorList>
    </citation>
    <scope>NUCLEOTIDE SEQUENCE [LARGE SCALE GENOMIC DNA]</scope>
    <source>
        <strain evidence="4">ATCC 49566 / DSM 6996 / JCM 21268 / NBRC 15278 / OCh 149</strain>
    </source>
</reference>
<dbReference type="EMBL" id="CP002623">
    <property type="protein sequence ID" value="AEI94893.1"/>
    <property type="molecule type" value="Genomic_DNA"/>
</dbReference>
<evidence type="ECO:0000259" key="2">
    <source>
        <dbReference type="Pfam" id="PF13360"/>
    </source>
</evidence>
<dbReference type="Pfam" id="PF13360">
    <property type="entry name" value="PQQ_2"/>
    <property type="match status" value="2"/>
</dbReference>